<dbReference type="GO" id="GO:0046983">
    <property type="term" value="F:protein dimerization activity"/>
    <property type="evidence" value="ECO:0007669"/>
    <property type="project" value="InterPro"/>
</dbReference>
<proteinExistence type="predicted"/>
<dbReference type="GO" id="GO:0008171">
    <property type="term" value="F:O-methyltransferase activity"/>
    <property type="evidence" value="ECO:0007669"/>
    <property type="project" value="InterPro"/>
</dbReference>
<dbReference type="InterPro" id="IPR036390">
    <property type="entry name" value="WH_DNA-bd_sf"/>
</dbReference>
<dbReference type="PROSITE" id="PS51683">
    <property type="entry name" value="SAM_OMT_II"/>
    <property type="match status" value="1"/>
</dbReference>
<keyword evidence="1 7" id="KW-0489">Methyltransferase</keyword>
<dbReference type="Pfam" id="PF00891">
    <property type="entry name" value="Methyltransf_2"/>
    <property type="match status" value="1"/>
</dbReference>
<dbReference type="AlphaFoldDB" id="A0A2P2CL48"/>
<dbReference type="Gene3D" id="1.10.10.10">
    <property type="entry name" value="Winged helix-like DNA-binding domain superfamily/Winged helix DNA-binding domain"/>
    <property type="match status" value="1"/>
</dbReference>
<dbReference type="SUPFAM" id="SSF53335">
    <property type="entry name" value="S-adenosyl-L-methionine-dependent methyltransferases"/>
    <property type="match status" value="1"/>
</dbReference>
<protein>
    <submittedName>
        <fullName evidence="7">Methyltransferase</fullName>
    </submittedName>
</protein>
<dbReference type="InterPro" id="IPR036388">
    <property type="entry name" value="WH-like_DNA-bd_sf"/>
</dbReference>
<reference evidence="7" key="1">
    <citation type="journal article" date="2016" name="Angew. Chem. Int. Ed. Engl.">
        <title>A Peptidyl-Transesterifying Type I Thioesterase in Salinamide Biosynthesis.</title>
        <authorList>
            <person name="Ray L."/>
            <person name="Yamanaka K."/>
            <person name="Moore B.S."/>
        </authorList>
    </citation>
    <scope>NUCLEOTIDE SEQUENCE</scope>
    <source>
        <strain evidence="7">CNB091</strain>
    </source>
</reference>
<evidence type="ECO:0000256" key="2">
    <source>
        <dbReference type="ARBA" id="ARBA00022679"/>
    </source>
</evidence>
<dbReference type="PANTHER" id="PTHR43712">
    <property type="entry name" value="PUTATIVE (AFU_ORTHOLOGUE AFUA_4G14580)-RELATED"/>
    <property type="match status" value="1"/>
</dbReference>
<dbReference type="EMBL" id="BK009377">
    <property type="protein sequence ID" value="DAB41474.1"/>
    <property type="molecule type" value="Genomic_DNA"/>
</dbReference>
<feature type="active site" description="Proton acceptor" evidence="4">
    <location>
        <position position="255"/>
    </location>
</feature>
<evidence type="ECO:0000256" key="1">
    <source>
        <dbReference type="ARBA" id="ARBA00022603"/>
    </source>
</evidence>
<dbReference type="OrthoDB" id="4145676at2"/>
<organism evidence="7">
    <name type="scientific">Streptomyces sp. CNB091</name>
    <dbReference type="NCBI Taxonomy" id="1169156"/>
    <lineage>
        <taxon>Bacteria</taxon>
        <taxon>Bacillati</taxon>
        <taxon>Actinomycetota</taxon>
        <taxon>Actinomycetes</taxon>
        <taxon>Kitasatosporales</taxon>
        <taxon>Streptomycetaceae</taxon>
        <taxon>Streptomyces</taxon>
    </lineage>
</organism>
<dbReference type="Gene3D" id="3.40.50.150">
    <property type="entry name" value="Vaccinia Virus protein VP39"/>
    <property type="match status" value="1"/>
</dbReference>
<gene>
    <name evidence="7" type="primary">sln4</name>
</gene>
<dbReference type="InterPro" id="IPR029063">
    <property type="entry name" value="SAM-dependent_MTases_sf"/>
</dbReference>
<keyword evidence="3" id="KW-0949">S-adenosyl-L-methionine</keyword>
<dbReference type="Gene3D" id="1.10.287.1350">
    <property type="match status" value="1"/>
</dbReference>
<dbReference type="PANTHER" id="PTHR43712:SF2">
    <property type="entry name" value="O-METHYLTRANSFERASE CICE"/>
    <property type="match status" value="1"/>
</dbReference>
<evidence type="ECO:0000313" key="7">
    <source>
        <dbReference type="EMBL" id="DAB41474.1"/>
    </source>
</evidence>
<accession>A0A2P2CL48</accession>
<dbReference type="SUPFAM" id="SSF46785">
    <property type="entry name" value="Winged helix' DNA-binding domain"/>
    <property type="match status" value="1"/>
</dbReference>
<dbReference type="InterPro" id="IPR012967">
    <property type="entry name" value="COMT_dimerisation"/>
</dbReference>
<dbReference type="InterPro" id="IPR001077">
    <property type="entry name" value="COMT_C"/>
</dbReference>
<evidence type="ECO:0000256" key="4">
    <source>
        <dbReference type="PIRSR" id="PIRSR005739-1"/>
    </source>
</evidence>
<keyword evidence="2 7" id="KW-0808">Transferase</keyword>
<name>A0A2P2CL48_9ACTN</name>
<sequence>MTHDSTSPRSLPAMLLDDYLSLADDSCVAVLPHVLRITAELGIADLLGDDVRTAADLSKEAGTDPDALHRLLRALATVGVVAREPGQRFRLTVTGARLRADAPGSVRASLLNTDSQRAWLRGADTLRTGLSVFDSALGGAFFDHKNDDAEANTAFLRRMEERAGRLYPNLAAVPDWSDSSVVMDIGGGNGYVLDRVLRAAPHLTGILFERPATVAAVGGSPRLRALGERCRVAEGDFFDRIPADADTHLMCSVLHDWTDEQTVRILRNSRAALRPGGRLLIVEMLVPKDDRWHPGAWSDIGMMVLTGGRERTAEEFTALLRQAGFSEASATAVPDSPFSVLEAK</sequence>
<evidence type="ECO:0000256" key="3">
    <source>
        <dbReference type="ARBA" id="ARBA00022691"/>
    </source>
</evidence>
<feature type="domain" description="O-methyltransferase dimerisation" evidence="6">
    <location>
        <begin position="30"/>
        <end position="94"/>
    </location>
</feature>
<dbReference type="PIRSF" id="PIRSF005739">
    <property type="entry name" value="O-mtase"/>
    <property type="match status" value="1"/>
</dbReference>
<dbReference type="GO" id="GO:0032259">
    <property type="term" value="P:methylation"/>
    <property type="evidence" value="ECO:0007669"/>
    <property type="project" value="UniProtKB-KW"/>
</dbReference>
<feature type="domain" description="O-methyltransferase C-terminal" evidence="5">
    <location>
        <begin position="123"/>
        <end position="326"/>
    </location>
</feature>
<dbReference type="InterPro" id="IPR016461">
    <property type="entry name" value="COMT-like"/>
</dbReference>
<evidence type="ECO:0000259" key="6">
    <source>
        <dbReference type="Pfam" id="PF08100"/>
    </source>
</evidence>
<dbReference type="Pfam" id="PF08100">
    <property type="entry name" value="Dimerisation"/>
    <property type="match status" value="1"/>
</dbReference>
<dbReference type="CDD" id="cd02440">
    <property type="entry name" value="AdoMet_MTases"/>
    <property type="match status" value="1"/>
</dbReference>
<evidence type="ECO:0000259" key="5">
    <source>
        <dbReference type="Pfam" id="PF00891"/>
    </source>
</evidence>